<keyword evidence="2" id="KW-1185">Reference proteome</keyword>
<dbReference type="RefSeq" id="WP_271883756.1">
    <property type="nucleotide sequence ID" value="NZ_CP067136.1"/>
</dbReference>
<gene>
    <name evidence="1" type="ORF">JHX87_16365</name>
</gene>
<organism evidence="1 2">
    <name type="scientific">Paracoccus fistulariae</name>
    <dbReference type="NCBI Taxonomy" id="658446"/>
    <lineage>
        <taxon>Bacteria</taxon>
        <taxon>Pseudomonadati</taxon>
        <taxon>Pseudomonadota</taxon>
        <taxon>Alphaproteobacteria</taxon>
        <taxon>Rhodobacterales</taxon>
        <taxon>Paracoccaceae</taxon>
        <taxon>Paracoccus</taxon>
    </lineage>
</organism>
<sequence length="69" mass="7957">MPALHHSYRALSGTWASGVQHDQRRKYQNRAPTRLDVMTSFAGRNLDPVQVMIQSLSDTHPRDDIILWL</sequence>
<evidence type="ECO:0000313" key="1">
    <source>
        <dbReference type="EMBL" id="WCR07015.1"/>
    </source>
</evidence>
<protein>
    <submittedName>
        <fullName evidence="1">Uncharacterized protein</fullName>
    </submittedName>
</protein>
<name>A0ABY7SJF2_9RHOB</name>
<dbReference type="EMBL" id="CP067136">
    <property type="protein sequence ID" value="WCR07015.1"/>
    <property type="molecule type" value="Genomic_DNA"/>
</dbReference>
<evidence type="ECO:0000313" key="2">
    <source>
        <dbReference type="Proteomes" id="UP001219349"/>
    </source>
</evidence>
<proteinExistence type="predicted"/>
<reference evidence="1 2" key="1">
    <citation type="submission" date="2021-01" db="EMBL/GenBank/DDBJ databases">
        <title>Biogeographic distribution of Paracoccus.</title>
        <authorList>
            <person name="Hollensteiner J."/>
            <person name="Leineberger J."/>
            <person name="Brinkhoff T."/>
            <person name="Daniel R."/>
        </authorList>
    </citation>
    <scope>NUCLEOTIDE SEQUENCE [LARGE SCALE GENOMIC DNA]</scope>
    <source>
        <strain evidence="1 2">KCTC 22803</strain>
    </source>
</reference>
<accession>A0ABY7SJF2</accession>
<dbReference type="Proteomes" id="UP001219349">
    <property type="component" value="Chromosome"/>
</dbReference>